<dbReference type="RefSeq" id="XP_009545129.1">
    <property type="nucleotide sequence ID" value="XM_009546834.1"/>
</dbReference>
<keyword evidence="1" id="KW-0862">Zinc</keyword>
<evidence type="ECO:0000313" key="5">
    <source>
        <dbReference type="Proteomes" id="UP000030671"/>
    </source>
</evidence>
<dbReference type="HOGENOM" id="CLU_676251_0_0_1"/>
<dbReference type="KEGG" id="hir:HETIRDRAFT_163229"/>
<feature type="region of interest" description="Disordered" evidence="2">
    <location>
        <begin position="334"/>
        <end position="360"/>
    </location>
</feature>
<keyword evidence="5" id="KW-1185">Reference proteome</keyword>
<dbReference type="InterPro" id="IPR005162">
    <property type="entry name" value="Retrotrans_gag_dom"/>
</dbReference>
<gene>
    <name evidence="4" type="ORF">HETIRDRAFT_163229</name>
</gene>
<dbReference type="PANTHER" id="PTHR15503">
    <property type="entry name" value="LDOC1 RELATED"/>
    <property type="match status" value="1"/>
</dbReference>
<dbReference type="Pfam" id="PF03732">
    <property type="entry name" value="Retrotrans_gag"/>
    <property type="match status" value="1"/>
</dbReference>
<dbReference type="GO" id="GO:0003676">
    <property type="term" value="F:nucleic acid binding"/>
    <property type="evidence" value="ECO:0007669"/>
    <property type="project" value="InterPro"/>
</dbReference>
<dbReference type="InterPro" id="IPR032567">
    <property type="entry name" value="RTL1-rel"/>
</dbReference>
<evidence type="ECO:0000256" key="2">
    <source>
        <dbReference type="SAM" id="MobiDB-lite"/>
    </source>
</evidence>
<dbReference type="GO" id="GO:0008270">
    <property type="term" value="F:zinc ion binding"/>
    <property type="evidence" value="ECO:0007669"/>
    <property type="project" value="UniProtKB-KW"/>
</dbReference>
<dbReference type="InterPro" id="IPR001878">
    <property type="entry name" value="Znf_CCHC"/>
</dbReference>
<dbReference type="eggNOG" id="ENOG502S3G3">
    <property type="taxonomic scope" value="Eukaryota"/>
</dbReference>
<keyword evidence="1" id="KW-0863">Zinc-finger</keyword>
<keyword evidence="1" id="KW-0479">Metal-binding</keyword>
<dbReference type="GeneID" id="20667831"/>
<dbReference type="AlphaFoldDB" id="W4KAG8"/>
<evidence type="ECO:0000313" key="4">
    <source>
        <dbReference type="EMBL" id="ETW82807.1"/>
    </source>
</evidence>
<dbReference type="OrthoDB" id="8955945at2759"/>
<dbReference type="Proteomes" id="UP000030671">
    <property type="component" value="Unassembled WGS sequence"/>
</dbReference>
<evidence type="ECO:0000256" key="1">
    <source>
        <dbReference type="PROSITE-ProRule" id="PRU00047"/>
    </source>
</evidence>
<feature type="compositionally biased region" description="Polar residues" evidence="2">
    <location>
        <begin position="1"/>
        <end position="16"/>
    </location>
</feature>
<dbReference type="InParanoid" id="W4KAG8"/>
<dbReference type="PANTHER" id="PTHR15503:SF22">
    <property type="entry name" value="TRANSPOSON TY3-I GAG POLYPROTEIN"/>
    <property type="match status" value="1"/>
</dbReference>
<organism evidence="4 5">
    <name type="scientific">Heterobasidion irregulare (strain TC 32-1)</name>
    <dbReference type="NCBI Taxonomy" id="747525"/>
    <lineage>
        <taxon>Eukaryota</taxon>
        <taxon>Fungi</taxon>
        <taxon>Dikarya</taxon>
        <taxon>Basidiomycota</taxon>
        <taxon>Agaricomycotina</taxon>
        <taxon>Agaricomycetes</taxon>
        <taxon>Russulales</taxon>
        <taxon>Bondarzewiaceae</taxon>
        <taxon>Heterobasidion</taxon>
        <taxon>Heterobasidion annosum species complex</taxon>
    </lineage>
</organism>
<feature type="region of interest" description="Disordered" evidence="2">
    <location>
        <begin position="1"/>
        <end position="23"/>
    </location>
</feature>
<proteinExistence type="predicted"/>
<dbReference type="EMBL" id="KI925457">
    <property type="protein sequence ID" value="ETW82807.1"/>
    <property type="molecule type" value="Genomic_DNA"/>
</dbReference>
<reference evidence="4 5" key="1">
    <citation type="journal article" date="2012" name="New Phytol.">
        <title>Insight into trade-off between wood decay and parasitism from the genome of a fungal forest pathogen.</title>
        <authorList>
            <person name="Olson A."/>
            <person name="Aerts A."/>
            <person name="Asiegbu F."/>
            <person name="Belbahri L."/>
            <person name="Bouzid O."/>
            <person name="Broberg A."/>
            <person name="Canback B."/>
            <person name="Coutinho P.M."/>
            <person name="Cullen D."/>
            <person name="Dalman K."/>
            <person name="Deflorio G."/>
            <person name="van Diepen L.T."/>
            <person name="Dunand C."/>
            <person name="Duplessis S."/>
            <person name="Durling M."/>
            <person name="Gonthier P."/>
            <person name="Grimwood J."/>
            <person name="Fossdal C.G."/>
            <person name="Hansson D."/>
            <person name="Henrissat B."/>
            <person name="Hietala A."/>
            <person name="Himmelstrand K."/>
            <person name="Hoffmeister D."/>
            <person name="Hogberg N."/>
            <person name="James T.Y."/>
            <person name="Karlsson M."/>
            <person name="Kohler A."/>
            <person name="Kues U."/>
            <person name="Lee Y.H."/>
            <person name="Lin Y.C."/>
            <person name="Lind M."/>
            <person name="Lindquist E."/>
            <person name="Lombard V."/>
            <person name="Lucas S."/>
            <person name="Lunden K."/>
            <person name="Morin E."/>
            <person name="Murat C."/>
            <person name="Park J."/>
            <person name="Raffaello T."/>
            <person name="Rouze P."/>
            <person name="Salamov A."/>
            <person name="Schmutz J."/>
            <person name="Solheim H."/>
            <person name="Stahlberg J."/>
            <person name="Velez H."/>
            <person name="de Vries R.P."/>
            <person name="Wiebenga A."/>
            <person name="Woodward S."/>
            <person name="Yakovlev I."/>
            <person name="Garbelotto M."/>
            <person name="Martin F."/>
            <person name="Grigoriev I.V."/>
            <person name="Stenlid J."/>
        </authorList>
    </citation>
    <scope>NUCLEOTIDE SEQUENCE [LARGE SCALE GENOMIC DNA]</scope>
    <source>
        <strain evidence="4 5">TC 32-1</strain>
    </source>
</reference>
<name>W4KAG8_HETIT</name>
<feature type="domain" description="CCHC-type" evidence="3">
    <location>
        <begin position="264"/>
        <end position="277"/>
    </location>
</feature>
<protein>
    <recommendedName>
        <fullName evidence="3">CCHC-type domain-containing protein</fullName>
    </recommendedName>
</protein>
<accession>W4KAG8</accession>
<dbReference type="PROSITE" id="PS50158">
    <property type="entry name" value="ZF_CCHC"/>
    <property type="match status" value="1"/>
</dbReference>
<evidence type="ECO:0000259" key="3">
    <source>
        <dbReference type="PROSITE" id="PS50158"/>
    </source>
</evidence>
<sequence length="406" mass="45438">MSGQASTSTDPPSATVQPGRGKVKLPDNYTGNCIKSQKFMLQCLLFTAESDRYKTDQDKISLVLSCMRYGTAGAWAENFLLKSVGADPPTDLGTWRDFLTKFKLQFRETGKTNKARSALMAFSQGQMTVDEYSNQFILIAADADISDKEQVPYFQRGLDPRVMDKIYDKEVQPKDTIQDWINTACEIDERLRARSAQKAILANSTSFRSNYLNRFHTQPAVCYNSTTAPRRMNNQVVDMDIDATRKRNAKSQKRKFDGKRTPSCSNCGKLGHSGANCWSARRGVQPVRGNSKRRLGMTGRRNHAVDLEEEDDAPAMGNQAGIHWRMETENVHRNNQRVPQPGPSMERPHSAPSGRPQTDHQRRIMLPDGRRGNGGVSHSARIGAVLGELGEDEAREVILGHAERFS</sequence>